<evidence type="ECO:0000256" key="1">
    <source>
        <dbReference type="SAM" id="Phobius"/>
    </source>
</evidence>
<feature type="transmembrane region" description="Helical" evidence="1">
    <location>
        <begin position="50"/>
        <end position="74"/>
    </location>
</feature>
<evidence type="ECO:0000313" key="3">
    <source>
        <dbReference type="Proteomes" id="UP000241362"/>
    </source>
</evidence>
<organism evidence="2 3">
    <name type="scientific">Fuscovulum blasticum DSM 2131</name>
    <dbReference type="NCBI Taxonomy" id="1188250"/>
    <lineage>
        <taxon>Bacteria</taxon>
        <taxon>Pseudomonadati</taxon>
        <taxon>Pseudomonadota</taxon>
        <taxon>Alphaproteobacteria</taxon>
        <taxon>Rhodobacterales</taxon>
        <taxon>Paracoccaceae</taxon>
        <taxon>Pseudogemmobacter</taxon>
    </lineage>
</organism>
<evidence type="ECO:0000313" key="2">
    <source>
        <dbReference type="EMBL" id="PTE16143.1"/>
    </source>
</evidence>
<gene>
    <name evidence="2" type="ORF">C5F44_03770</name>
</gene>
<dbReference type="Proteomes" id="UP000241362">
    <property type="component" value="Unassembled WGS sequence"/>
</dbReference>
<comment type="caution">
    <text evidence="2">The sequence shown here is derived from an EMBL/GenBank/DDBJ whole genome shotgun (WGS) entry which is preliminary data.</text>
</comment>
<keyword evidence="1" id="KW-0812">Transmembrane</keyword>
<keyword evidence="1" id="KW-1133">Transmembrane helix</keyword>
<accession>A0A2T4JE71</accession>
<protein>
    <submittedName>
        <fullName evidence="2">Uncharacterized protein</fullName>
    </submittedName>
</protein>
<feature type="transmembrane region" description="Helical" evidence="1">
    <location>
        <begin position="95"/>
        <end position="113"/>
    </location>
</feature>
<dbReference type="AlphaFoldDB" id="A0A2T4JE71"/>
<keyword evidence="1" id="KW-0472">Membrane</keyword>
<feature type="transmembrane region" description="Helical" evidence="1">
    <location>
        <begin position="21"/>
        <end position="44"/>
    </location>
</feature>
<sequence>MVLRTLLAERFRGTLDRGRSALVWSVLLAALLSAGSALLLTAAVMGLSRLIGPSLAMTAVGLGLIVAAAALALWRRRVRPAGPFLPARPAVTAGYALGQAGFVLGFLMARNLLRRRLP</sequence>
<name>A0A2T4JE71_FUSBL</name>
<dbReference type="RefSeq" id="WP_107672151.1">
    <property type="nucleotide sequence ID" value="NZ_PZKE01000002.1"/>
</dbReference>
<dbReference type="EMBL" id="PZKE01000002">
    <property type="protein sequence ID" value="PTE16143.1"/>
    <property type="molecule type" value="Genomic_DNA"/>
</dbReference>
<keyword evidence="3" id="KW-1185">Reference proteome</keyword>
<reference evidence="2 3" key="1">
    <citation type="submission" date="2018-03" db="EMBL/GenBank/DDBJ databases">
        <title>Rhodobacter blasticus.</title>
        <authorList>
            <person name="Meyer T.E."/>
            <person name="Miller S."/>
            <person name="Lodha T."/>
            <person name="Gandham S."/>
            <person name="Chintalapati S."/>
            <person name="Chintalapati V.R."/>
        </authorList>
    </citation>
    <scope>NUCLEOTIDE SEQUENCE [LARGE SCALE GENOMIC DNA]</scope>
    <source>
        <strain evidence="2 3">DSM 2131</strain>
    </source>
</reference>
<proteinExistence type="predicted"/>